<evidence type="ECO:0000256" key="1">
    <source>
        <dbReference type="SAM" id="MobiDB-lite"/>
    </source>
</evidence>
<sequence>FRAVEVHHSGNNDMENRSRVQEIKQRFEGITAHTHNTNVSKHPIKPPLAVKPSHLLNNSEPSTKSVIKRSHAFRSDKSKVKLFLTAKDPVAGKKQLRNEDKLPPIINNTSQKNIVLTPQLTDTLKKALKAPLPSGPAPRKPPRTFAHNNVDGINKETSPKMELGEKLRNLVHASENEKQNTQRNNDNNNEREKSNQQP</sequence>
<feature type="compositionally biased region" description="Basic and acidic residues" evidence="1">
    <location>
        <begin position="188"/>
        <end position="198"/>
    </location>
</feature>
<evidence type="ECO:0000313" key="2">
    <source>
        <dbReference type="EMBL" id="JAR99702.1"/>
    </source>
</evidence>
<dbReference type="EMBL" id="GEMB01003515">
    <property type="protein sequence ID" value="JAR99702.1"/>
    <property type="molecule type" value="Transcribed_RNA"/>
</dbReference>
<name>A0A170Y9S9_TRIIF</name>
<feature type="region of interest" description="Disordered" evidence="1">
    <location>
        <begin position="129"/>
        <end position="198"/>
    </location>
</feature>
<organism evidence="2">
    <name type="scientific">Triatoma infestans</name>
    <name type="common">Assassin bug</name>
    <dbReference type="NCBI Taxonomy" id="30076"/>
    <lineage>
        <taxon>Eukaryota</taxon>
        <taxon>Metazoa</taxon>
        <taxon>Ecdysozoa</taxon>
        <taxon>Arthropoda</taxon>
        <taxon>Hexapoda</taxon>
        <taxon>Insecta</taxon>
        <taxon>Pterygota</taxon>
        <taxon>Neoptera</taxon>
        <taxon>Paraneoptera</taxon>
        <taxon>Hemiptera</taxon>
        <taxon>Heteroptera</taxon>
        <taxon>Panheteroptera</taxon>
        <taxon>Cimicomorpha</taxon>
        <taxon>Reduviidae</taxon>
        <taxon>Triatominae</taxon>
        <taxon>Triatoma</taxon>
    </lineage>
</organism>
<dbReference type="AlphaFoldDB" id="A0A170Y9S9"/>
<feature type="non-terminal residue" evidence="2">
    <location>
        <position position="1"/>
    </location>
</feature>
<feature type="region of interest" description="Disordered" evidence="1">
    <location>
        <begin position="37"/>
        <end position="63"/>
    </location>
</feature>
<protein>
    <submittedName>
        <fullName evidence="2">Suppression of tumorigenicity 5 protein isoform x1</fullName>
    </submittedName>
</protein>
<accession>A0A170Y9S9</accession>
<proteinExistence type="predicted"/>
<reference evidence="2" key="2">
    <citation type="journal article" date="2017" name="J. Med. Entomol.">
        <title>Transcriptome Analysis of the Triatoma infestans (Hemiptera: Reduviidae) Integument.</title>
        <authorList>
            <person name="Calderon-Fernandez G.M."/>
            <person name="Moriconi D.E."/>
            <person name="Dulbecco A.B."/>
            <person name="Juarez M.P."/>
        </authorList>
    </citation>
    <scope>NUCLEOTIDE SEQUENCE</scope>
    <source>
        <strain evidence="2">Int1</strain>
        <tissue evidence="2">Integument</tissue>
    </source>
</reference>
<reference evidence="2" key="1">
    <citation type="submission" date="2016-04" db="EMBL/GenBank/DDBJ databases">
        <authorList>
            <person name="Calderon-Fernandez G.M.Sr."/>
        </authorList>
    </citation>
    <scope>NUCLEOTIDE SEQUENCE</scope>
    <source>
        <strain evidence="2">Int1</strain>
        <tissue evidence="2">Integument</tissue>
    </source>
</reference>
<feature type="compositionally biased region" description="Basic and acidic residues" evidence="1">
    <location>
        <begin position="153"/>
        <end position="180"/>
    </location>
</feature>
<feature type="non-terminal residue" evidence="2">
    <location>
        <position position="198"/>
    </location>
</feature>